<dbReference type="VEuPathDB" id="VectorBase:LDEU002721"/>
<name>A0A443SP57_9ACAR</name>
<gene>
    <name evidence="7" type="ORF">B4U80_13656</name>
</gene>
<keyword evidence="2" id="KW-0813">Transport</keyword>
<dbReference type="SUPFAM" id="SSF103473">
    <property type="entry name" value="MFS general substrate transporter"/>
    <property type="match status" value="1"/>
</dbReference>
<feature type="transmembrane region" description="Helical" evidence="6">
    <location>
        <begin position="167"/>
        <end position="187"/>
    </location>
</feature>
<comment type="subcellular location">
    <subcellularLocation>
        <location evidence="1">Membrane</location>
        <topology evidence="1">Multi-pass membrane protein</topology>
    </subcellularLocation>
</comment>
<dbReference type="PANTHER" id="PTHR23506:SF23">
    <property type="entry name" value="GH10249P"/>
    <property type="match status" value="1"/>
</dbReference>
<keyword evidence="4 6" id="KW-1133">Transmembrane helix</keyword>
<reference evidence="7 8" key="1">
    <citation type="journal article" date="2018" name="Gigascience">
        <title>Genomes of trombidid mites reveal novel predicted allergens and laterally-transferred genes associated with secondary metabolism.</title>
        <authorList>
            <person name="Dong X."/>
            <person name="Chaisiri K."/>
            <person name="Xia D."/>
            <person name="Armstrong S.D."/>
            <person name="Fang Y."/>
            <person name="Donnelly M.J."/>
            <person name="Kadowaki T."/>
            <person name="McGarry J.W."/>
            <person name="Darby A.C."/>
            <person name="Makepeace B.L."/>
        </authorList>
    </citation>
    <scope>NUCLEOTIDE SEQUENCE [LARGE SCALE GENOMIC DNA]</scope>
    <source>
        <strain evidence="7">UoL-UT</strain>
    </source>
</reference>
<evidence type="ECO:0000313" key="8">
    <source>
        <dbReference type="Proteomes" id="UP000288716"/>
    </source>
</evidence>
<keyword evidence="5 6" id="KW-0472">Membrane</keyword>
<evidence type="ECO:0008006" key="9">
    <source>
        <dbReference type="Google" id="ProtNLM"/>
    </source>
</evidence>
<dbReference type="EMBL" id="NCKV01000968">
    <property type="protein sequence ID" value="RWS29319.1"/>
    <property type="molecule type" value="Genomic_DNA"/>
</dbReference>
<evidence type="ECO:0000256" key="3">
    <source>
        <dbReference type="ARBA" id="ARBA00022692"/>
    </source>
</evidence>
<evidence type="ECO:0000256" key="2">
    <source>
        <dbReference type="ARBA" id="ARBA00022448"/>
    </source>
</evidence>
<dbReference type="AlphaFoldDB" id="A0A443SP57"/>
<evidence type="ECO:0000313" key="7">
    <source>
        <dbReference type="EMBL" id="RWS29319.1"/>
    </source>
</evidence>
<feature type="transmembrane region" description="Helical" evidence="6">
    <location>
        <begin position="6"/>
        <end position="30"/>
    </location>
</feature>
<dbReference type="Pfam" id="PF07690">
    <property type="entry name" value="MFS_1"/>
    <property type="match status" value="1"/>
</dbReference>
<protein>
    <recommendedName>
        <fullName evidence="9">MFS-type transporter SLC18B1-like protein</fullName>
    </recommendedName>
</protein>
<sequence length="292" mass="31905">MVYRTFPLVFSTIIIEGIGLACINTTAYYLIAANNKAMAVVESCMALGTIFGFVFGAVLFEYAGFCIPFVIFGCLIVSNVPLLIFSVDSITGKTDALKSEQTEEIKDEDSNETILQQKLTFGKLLIIPKIVLTTLVISMSGINMTSFGPFMQTFLLSKGVHQSMVSLAYTSAAIAFLSTAILVGRLLGKENGTNILIIGAFISAIAYFLNDTSIIHPYDFRISFFAFPLWGISNAMMLIPTVRVIRTIGPSIGGMMNENLGFLSTSLALSLLFSFKICTSHAIKKKDNYEMF</sequence>
<feature type="transmembrane region" description="Helical" evidence="6">
    <location>
        <begin position="62"/>
        <end position="85"/>
    </location>
</feature>
<evidence type="ECO:0000256" key="6">
    <source>
        <dbReference type="SAM" id="Phobius"/>
    </source>
</evidence>
<feature type="transmembrane region" description="Helical" evidence="6">
    <location>
        <begin position="222"/>
        <end position="239"/>
    </location>
</feature>
<feature type="transmembrane region" description="Helical" evidence="6">
    <location>
        <begin position="37"/>
        <end position="56"/>
    </location>
</feature>
<keyword evidence="8" id="KW-1185">Reference proteome</keyword>
<dbReference type="Proteomes" id="UP000288716">
    <property type="component" value="Unassembled WGS sequence"/>
</dbReference>
<feature type="transmembrane region" description="Helical" evidence="6">
    <location>
        <begin position="124"/>
        <end position="147"/>
    </location>
</feature>
<dbReference type="InterPro" id="IPR050930">
    <property type="entry name" value="MFS_Vesicular_Transporter"/>
</dbReference>
<proteinExistence type="predicted"/>
<feature type="transmembrane region" description="Helical" evidence="6">
    <location>
        <begin position="260"/>
        <end position="283"/>
    </location>
</feature>
<evidence type="ECO:0000256" key="5">
    <source>
        <dbReference type="ARBA" id="ARBA00023136"/>
    </source>
</evidence>
<keyword evidence="3 6" id="KW-0812">Transmembrane</keyword>
<dbReference type="InterPro" id="IPR036259">
    <property type="entry name" value="MFS_trans_sf"/>
</dbReference>
<organism evidence="7 8">
    <name type="scientific">Leptotrombidium deliense</name>
    <dbReference type="NCBI Taxonomy" id="299467"/>
    <lineage>
        <taxon>Eukaryota</taxon>
        <taxon>Metazoa</taxon>
        <taxon>Ecdysozoa</taxon>
        <taxon>Arthropoda</taxon>
        <taxon>Chelicerata</taxon>
        <taxon>Arachnida</taxon>
        <taxon>Acari</taxon>
        <taxon>Acariformes</taxon>
        <taxon>Trombidiformes</taxon>
        <taxon>Prostigmata</taxon>
        <taxon>Anystina</taxon>
        <taxon>Parasitengona</taxon>
        <taxon>Trombiculoidea</taxon>
        <taxon>Trombiculidae</taxon>
        <taxon>Leptotrombidium</taxon>
    </lineage>
</organism>
<comment type="caution">
    <text evidence="7">The sequence shown here is derived from an EMBL/GenBank/DDBJ whole genome shotgun (WGS) entry which is preliminary data.</text>
</comment>
<dbReference type="PANTHER" id="PTHR23506">
    <property type="entry name" value="GH10249P"/>
    <property type="match status" value="1"/>
</dbReference>
<dbReference type="GO" id="GO:0022857">
    <property type="term" value="F:transmembrane transporter activity"/>
    <property type="evidence" value="ECO:0007669"/>
    <property type="project" value="InterPro"/>
</dbReference>
<evidence type="ECO:0000256" key="4">
    <source>
        <dbReference type="ARBA" id="ARBA00022989"/>
    </source>
</evidence>
<accession>A0A443SP57</accession>
<dbReference type="InterPro" id="IPR011701">
    <property type="entry name" value="MFS"/>
</dbReference>
<dbReference type="Gene3D" id="1.20.1250.20">
    <property type="entry name" value="MFS general substrate transporter like domains"/>
    <property type="match status" value="1"/>
</dbReference>
<feature type="transmembrane region" description="Helical" evidence="6">
    <location>
        <begin position="194"/>
        <end position="210"/>
    </location>
</feature>
<dbReference type="GO" id="GO:0016020">
    <property type="term" value="C:membrane"/>
    <property type="evidence" value="ECO:0007669"/>
    <property type="project" value="UniProtKB-SubCell"/>
</dbReference>
<evidence type="ECO:0000256" key="1">
    <source>
        <dbReference type="ARBA" id="ARBA00004141"/>
    </source>
</evidence>